<gene>
    <name evidence="3" type="ORF">STAS_25264</name>
</gene>
<accession>A0A5A7QRX7</accession>
<organism evidence="3 4">
    <name type="scientific">Striga asiatica</name>
    <name type="common">Asiatic witchweed</name>
    <name type="synonym">Buchnera asiatica</name>
    <dbReference type="NCBI Taxonomy" id="4170"/>
    <lineage>
        <taxon>Eukaryota</taxon>
        <taxon>Viridiplantae</taxon>
        <taxon>Streptophyta</taxon>
        <taxon>Embryophyta</taxon>
        <taxon>Tracheophyta</taxon>
        <taxon>Spermatophyta</taxon>
        <taxon>Magnoliopsida</taxon>
        <taxon>eudicotyledons</taxon>
        <taxon>Gunneridae</taxon>
        <taxon>Pentapetalae</taxon>
        <taxon>asterids</taxon>
        <taxon>lamiids</taxon>
        <taxon>Lamiales</taxon>
        <taxon>Orobanchaceae</taxon>
        <taxon>Buchnereae</taxon>
        <taxon>Striga</taxon>
    </lineage>
</organism>
<name>A0A5A7QRX7_STRAF</name>
<dbReference type="PRINTS" id="PR00288">
    <property type="entry name" value="PUROTHIONIN"/>
</dbReference>
<evidence type="ECO:0000313" key="3">
    <source>
        <dbReference type="EMBL" id="GER48113.1"/>
    </source>
</evidence>
<evidence type="ECO:0000256" key="1">
    <source>
        <dbReference type="SAM" id="MobiDB-lite"/>
    </source>
</evidence>
<dbReference type="InterPro" id="IPR036574">
    <property type="entry name" value="Scorpion_toxin-like_sf"/>
</dbReference>
<dbReference type="Pfam" id="PF00304">
    <property type="entry name" value="Gamma-thionin"/>
    <property type="match status" value="1"/>
</dbReference>
<evidence type="ECO:0000259" key="2">
    <source>
        <dbReference type="SMART" id="SM00505"/>
    </source>
</evidence>
<dbReference type="OrthoDB" id="683455at2759"/>
<dbReference type="SMART" id="SM00505">
    <property type="entry name" value="Knot1"/>
    <property type="match status" value="1"/>
</dbReference>
<dbReference type="InterPro" id="IPR003614">
    <property type="entry name" value="Knottins"/>
</dbReference>
<dbReference type="EMBL" id="BKCP01008181">
    <property type="protein sequence ID" value="GER48113.1"/>
    <property type="molecule type" value="Genomic_DNA"/>
</dbReference>
<dbReference type="AlphaFoldDB" id="A0A5A7QRX7"/>
<protein>
    <submittedName>
        <fullName evidence="3">Defensin-like protein</fullName>
    </submittedName>
</protein>
<dbReference type="Gene3D" id="3.30.30.10">
    <property type="entry name" value="Knottin, scorpion toxin-like"/>
    <property type="match status" value="1"/>
</dbReference>
<dbReference type="PROSITE" id="PS00940">
    <property type="entry name" value="GAMMA_THIONIN"/>
    <property type="match status" value="1"/>
</dbReference>
<comment type="caution">
    <text evidence="3">The sequence shown here is derived from an EMBL/GenBank/DDBJ whole genome shotgun (WGS) entry which is preliminary data.</text>
</comment>
<dbReference type="Proteomes" id="UP000325081">
    <property type="component" value="Unassembled WGS sequence"/>
</dbReference>
<dbReference type="SUPFAM" id="SSF57095">
    <property type="entry name" value="Scorpion toxin-like"/>
    <property type="match status" value="1"/>
</dbReference>
<feature type="region of interest" description="Disordered" evidence="1">
    <location>
        <begin position="67"/>
        <end position="113"/>
    </location>
</feature>
<dbReference type="InterPro" id="IPR008176">
    <property type="entry name" value="Defensin_plant"/>
</dbReference>
<sequence length="113" mass="10978">MHADESLIMQGQAASCESNSRLFKGACFSDRNCGSICEKEGFMAGKCKFLRCVCLKNCSAGGGGSGGIGGSGGGGGGGGSGGEDPSMGPPEENPGGEGPPEEGSGGEESPVLN</sequence>
<evidence type="ECO:0000313" key="4">
    <source>
        <dbReference type="Proteomes" id="UP000325081"/>
    </source>
</evidence>
<feature type="compositionally biased region" description="Gly residues" evidence="1">
    <location>
        <begin position="67"/>
        <end position="82"/>
    </location>
</feature>
<reference evidence="4" key="1">
    <citation type="journal article" date="2019" name="Curr. Biol.">
        <title>Genome Sequence of Striga asiatica Provides Insight into the Evolution of Plant Parasitism.</title>
        <authorList>
            <person name="Yoshida S."/>
            <person name="Kim S."/>
            <person name="Wafula E.K."/>
            <person name="Tanskanen J."/>
            <person name="Kim Y.M."/>
            <person name="Honaas L."/>
            <person name="Yang Z."/>
            <person name="Spallek T."/>
            <person name="Conn C.E."/>
            <person name="Ichihashi Y."/>
            <person name="Cheong K."/>
            <person name="Cui S."/>
            <person name="Der J.P."/>
            <person name="Gundlach H."/>
            <person name="Jiao Y."/>
            <person name="Hori C."/>
            <person name="Ishida J.K."/>
            <person name="Kasahara H."/>
            <person name="Kiba T."/>
            <person name="Kim M.S."/>
            <person name="Koo N."/>
            <person name="Laohavisit A."/>
            <person name="Lee Y.H."/>
            <person name="Lumba S."/>
            <person name="McCourt P."/>
            <person name="Mortimer J.C."/>
            <person name="Mutuku J.M."/>
            <person name="Nomura T."/>
            <person name="Sasaki-Sekimoto Y."/>
            <person name="Seto Y."/>
            <person name="Wang Y."/>
            <person name="Wakatake T."/>
            <person name="Sakakibara H."/>
            <person name="Demura T."/>
            <person name="Yamaguchi S."/>
            <person name="Yoneyama K."/>
            <person name="Manabe R.I."/>
            <person name="Nelson D.C."/>
            <person name="Schulman A.H."/>
            <person name="Timko M.P."/>
            <person name="dePamphilis C.W."/>
            <person name="Choi D."/>
            <person name="Shirasu K."/>
        </authorList>
    </citation>
    <scope>NUCLEOTIDE SEQUENCE [LARGE SCALE GENOMIC DNA]</scope>
    <source>
        <strain evidence="4">cv. UVA1</strain>
    </source>
</reference>
<keyword evidence="4" id="KW-1185">Reference proteome</keyword>
<dbReference type="GO" id="GO:0006952">
    <property type="term" value="P:defense response"/>
    <property type="evidence" value="ECO:0007669"/>
    <property type="project" value="InterPro"/>
</dbReference>
<proteinExistence type="predicted"/>
<feature type="domain" description="Knottins-like" evidence="2">
    <location>
        <begin position="15"/>
        <end position="58"/>
    </location>
</feature>